<name>A0A0A9H4B1_ARUDO</name>
<sequence length="33" mass="4072">MEMLRFVIYSLQQLHIKNAIELFVNPWMTYRSV</sequence>
<evidence type="ECO:0000313" key="1">
    <source>
        <dbReference type="EMBL" id="JAE30604.1"/>
    </source>
</evidence>
<protein>
    <submittedName>
        <fullName evidence="1">Uncharacterized protein</fullName>
    </submittedName>
</protein>
<reference evidence="1" key="1">
    <citation type="submission" date="2014-09" db="EMBL/GenBank/DDBJ databases">
        <authorList>
            <person name="Magalhaes I.L.F."/>
            <person name="Oliveira U."/>
            <person name="Santos F.R."/>
            <person name="Vidigal T.H.D.A."/>
            <person name="Brescovit A.D."/>
            <person name="Santos A.J."/>
        </authorList>
    </citation>
    <scope>NUCLEOTIDE SEQUENCE</scope>
    <source>
        <tissue evidence="1">Shoot tissue taken approximately 20 cm above the soil surface</tissue>
    </source>
</reference>
<reference evidence="1" key="2">
    <citation type="journal article" date="2015" name="Data Brief">
        <title>Shoot transcriptome of the giant reed, Arundo donax.</title>
        <authorList>
            <person name="Barrero R.A."/>
            <person name="Guerrero F.D."/>
            <person name="Moolhuijzen P."/>
            <person name="Goolsby J.A."/>
            <person name="Tidwell J."/>
            <person name="Bellgard S.E."/>
            <person name="Bellgard M.I."/>
        </authorList>
    </citation>
    <scope>NUCLEOTIDE SEQUENCE</scope>
    <source>
        <tissue evidence="1">Shoot tissue taken approximately 20 cm above the soil surface</tissue>
    </source>
</reference>
<proteinExistence type="predicted"/>
<organism evidence="1">
    <name type="scientific">Arundo donax</name>
    <name type="common">Giant reed</name>
    <name type="synonym">Donax arundinaceus</name>
    <dbReference type="NCBI Taxonomy" id="35708"/>
    <lineage>
        <taxon>Eukaryota</taxon>
        <taxon>Viridiplantae</taxon>
        <taxon>Streptophyta</taxon>
        <taxon>Embryophyta</taxon>
        <taxon>Tracheophyta</taxon>
        <taxon>Spermatophyta</taxon>
        <taxon>Magnoliopsida</taxon>
        <taxon>Liliopsida</taxon>
        <taxon>Poales</taxon>
        <taxon>Poaceae</taxon>
        <taxon>PACMAD clade</taxon>
        <taxon>Arundinoideae</taxon>
        <taxon>Arundineae</taxon>
        <taxon>Arundo</taxon>
    </lineage>
</organism>
<dbReference type="AlphaFoldDB" id="A0A0A9H4B1"/>
<dbReference type="EMBL" id="GBRH01167292">
    <property type="protein sequence ID" value="JAE30604.1"/>
    <property type="molecule type" value="Transcribed_RNA"/>
</dbReference>
<accession>A0A0A9H4B1</accession>